<feature type="region of interest" description="Disordered" evidence="1">
    <location>
        <begin position="1"/>
        <end position="78"/>
    </location>
</feature>
<dbReference type="AlphaFoldDB" id="A0A9W7CFG8"/>
<comment type="caution">
    <text evidence="2">The sequence shown here is derived from an EMBL/GenBank/DDBJ whole genome shotgun (WGS) entry which is preliminary data.</text>
</comment>
<name>A0A9W7CFG8_9STRA</name>
<protein>
    <submittedName>
        <fullName evidence="2">Uncharacterized protein</fullName>
    </submittedName>
</protein>
<organism evidence="2 3">
    <name type="scientific">Triparma retinervis</name>
    <dbReference type="NCBI Taxonomy" id="2557542"/>
    <lineage>
        <taxon>Eukaryota</taxon>
        <taxon>Sar</taxon>
        <taxon>Stramenopiles</taxon>
        <taxon>Ochrophyta</taxon>
        <taxon>Bolidophyceae</taxon>
        <taxon>Parmales</taxon>
        <taxon>Triparmaceae</taxon>
        <taxon>Triparma</taxon>
    </lineage>
</organism>
<reference evidence="2" key="1">
    <citation type="submission" date="2022-07" db="EMBL/GenBank/DDBJ databases">
        <title>Genome analysis of Parmales, a sister group of diatoms, reveals the evolutionary specialization of diatoms from phago-mixotrophs to photoautotrophs.</title>
        <authorList>
            <person name="Ban H."/>
            <person name="Sato S."/>
            <person name="Yoshikawa S."/>
            <person name="Kazumasa Y."/>
            <person name="Nakamura Y."/>
            <person name="Ichinomiya M."/>
            <person name="Saitoh K."/>
            <person name="Sato N."/>
            <person name="Blanc-Mathieu R."/>
            <person name="Endo H."/>
            <person name="Kuwata A."/>
            <person name="Ogata H."/>
        </authorList>
    </citation>
    <scope>NUCLEOTIDE SEQUENCE</scope>
</reference>
<feature type="compositionally biased region" description="Low complexity" evidence="1">
    <location>
        <begin position="18"/>
        <end position="31"/>
    </location>
</feature>
<evidence type="ECO:0000313" key="2">
    <source>
        <dbReference type="EMBL" id="GMI07332.1"/>
    </source>
</evidence>
<evidence type="ECO:0000313" key="3">
    <source>
        <dbReference type="Proteomes" id="UP001165082"/>
    </source>
</evidence>
<dbReference type="OrthoDB" id="10410701at2759"/>
<keyword evidence="3" id="KW-1185">Reference proteome</keyword>
<feature type="compositionally biased region" description="Acidic residues" evidence="1">
    <location>
        <begin position="1"/>
        <end position="17"/>
    </location>
</feature>
<accession>A0A9W7CFG8</accession>
<evidence type="ECO:0000256" key="1">
    <source>
        <dbReference type="SAM" id="MobiDB-lite"/>
    </source>
</evidence>
<sequence length="148" mass="15992">MADLDDLLDSISLDELEPSSKSSKSQNDSQNAHLDDLLDDVFDEQQAGKSAQAGKSGQAGKSADNNETTSKDNKNHPAVDTFHNICLQVLAKMNKLPPPACMNKVEGDYGLLIKKLGDFYGEELLVDGIKSKLEGESGLGEHSRKLMS</sequence>
<gene>
    <name evidence="2" type="ORF">TrRE_jg6055</name>
</gene>
<dbReference type="EMBL" id="BRXZ01000203">
    <property type="protein sequence ID" value="GMI07332.1"/>
    <property type="molecule type" value="Genomic_DNA"/>
</dbReference>
<dbReference type="Proteomes" id="UP001165082">
    <property type="component" value="Unassembled WGS sequence"/>
</dbReference>
<proteinExistence type="predicted"/>